<proteinExistence type="predicted"/>
<sequence>MDGFITCEGVRVGGVPDGKALEQLAAQGVRTLVDAREEGEASGEDVAALAAGLGMTCLRMPISRRRVDVAQIERFRDCVQNPANAPVYAFSKGGKRPAGVLCFLACARMGDSVIEVFRRAKQYGLELERERGLKRFILDFYSSHRGDMLNNHFQKHFQHHPA</sequence>
<dbReference type="InterPro" id="IPR055214">
    <property type="entry name" value="PTP-NADK"/>
</dbReference>
<dbReference type="RefSeq" id="WP_173084572.1">
    <property type="nucleotide sequence ID" value="NZ_BLTE01000010.1"/>
</dbReference>
<feature type="domain" description="DSP-PTPase phosphatase fused to NAD+ Kinase" evidence="1">
    <location>
        <begin position="13"/>
        <end position="101"/>
    </location>
</feature>
<dbReference type="Gene3D" id="3.90.190.10">
    <property type="entry name" value="Protein tyrosine phosphatase superfamily"/>
    <property type="match status" value="1"/>
</dbReference>
<accession>A0A6V8M1Y5</accession>
<dbReference type="Pfam" id="PF22741">
    <property type="entry name" value="PTP-NADK"/>
    <property type="match status" value="1"/>
</dbReference>
<evidence type="ECO:0000313" key="3">
    <source>
        <dbReference type="Proteomes" id="UP000494245"/>
    </source>
</evidence>
<reference evidence="2 3" key="2">
    <citation type="submission" date="2020-05" db="EMBL/GenBank/DDBJ databases">
        <title>Draft genome sequence of Desulfovibrio sp. strainFSS-1.</title>
        <authorList>
            <person name="Shimoshige H."/>
            <person name="Kobayashi H."/>
            <person name="Maekawa T."/>
        </authorList>
    </citation>
    <scope>NUCLEOTIDE SEQUENCE [LARGE SCALE GENOMIC DNA]</scope>
    <source>
        <strain evidence="2 3">SIID29052-01</strain>
    </source>
</reference>
<dbReference type="InterPro" id="IPR029021">
    <property type="entry name" value="Prot-tyrosine_phosphatase-like"/>
</dbReference>
<dbReference type="AlphaFoldDB" id="A0A6V8M1Y5"/>
<organism evidence="2 3">
    <name type="scientific">Fundidesulfovibrio magnetotacticus</name>
    <dbReference type="NCBI Taxonomy" id="2730080"/>
    <lineage>
        <taxon>Bacteria</taxon>
        <taxon>Pseudomonadati</taxon>
        <taxon>Thermodesulfobacteriota</taxon>
        <taxon>Desulfovibrionia</taxon>
        <taxon>Desulfovibrionales</taxon>
        <taxon>Desulfovibrionaceae</taxon>
        <taxon>Fundidesulfovibrio</taxon>
    </lineage>
</organism>
<name>A0A6V8M1Y5_9BACT</name>
<gene>
    <name evidence="2" type="ORF">NNJEOMEG_02310</name>
</gene>
<dbReference type="EMBL" id="BLTE01000010">
    <property type="protein sequence ID" value="GFK94465.1"/>
    <property type="molecule type" value="Genomic_DNA"/>
</dbReference>
<keyword evidence="3" id="KW-1185">Reference proteome</keyword>
<protein>
    <recommendedName>
        <fullName evidence="1">DSP-PTPase phosphatase fused to NAD+ Kinase domain-containing protein</fullName>
    </recommendedName>
</protein>
<dbReference type="Proteomes" id="UP000494245">
    <property type="component" value="Unassembled WGS sequence"/>
</dbReference>
<comment type="caution">
    <text evidence="2">The sequence shown here is derived from an EMBL/GenBank/DDBJ whole genome shotgun (WGS) entry which is preliminary data.</text>
</comment>
<reference evidence="2 3" key="1">
    <citation type="submission" date="2020-04" db="EMBL/GenBank/DDBJ databases">
        <authorList>
            <consortium name="Desulfovibrio sp. FSS-1 genome sequencing consortium"/>
            <person name="Shimoshige H."/>
            <person name="Kobayashi H."/>
            <person name="Maekawa T."/>
        </authorList>
    </citation>
    <scope>NUCLEOTIDE SEQUENCE [LARGE SCALE GENOMIC DNA]</scope>
    <source>
        <strain evidence="2 3">SIID29052-01</strain>
    </source>
</reference>
<evidence type="ECO:0000313" key="2">
    <source>
        <dbReference type="EMBL" id="GFK94465.1"/>
    </source>
</evidence>
<dbReference type="SUPFAM" id="SSF52799">
    <property type="entry name" value="(Phosphotyrosine protein) phosphatases II"/>
    <property type="match status" value="1"/>
</dbReference>
<evidence type="ECO:0000259" key="1">
    <source>
        <dbReference type="Pfam" id="PF22741"/>
    </source>
</evidence>